<feature type="region of interest" description="Disordered" evidence="2">
    <location>
        <begin position="2522"/>
        <end position="2566"/>
    </location>
</feature>
<evidence type="ECO:0000256" key="2">
    <source>
        <dbReference type="SAM" id="MobiDB-lite"/>
    </source>
</evidence>
<feature type="region of interest" description="Disordered" evidence="2">
    <location>
        <begin position="1205"/>
        <end position="1226"/>
    </location>
</feature>
<feature type="compositionally biased region" description="Basic and acidic residues" evidence="2">
    <location>
        <begin position="2943"/>
        <end position="2952"/>
    </location>
</feature>
<feature type="region of interest" description="Disordered" evidence="2">
    <location>
        <begin position="186"/>
        <end position="228"/>
    </location>
</feature>
<feature type="region of interest" description="Disordered" evidence="2">
    <location>
        <begin position="3958"/>
        <end position="3985"/>
    </location>
</feature>
<feature type="compositionally biased region" description="Basic and acidic residues" evidence="2">
    <location>
        <begin position="2555"/>
        <end position="2566"/>
    </location>
</feature>
<feature type="region of interest" description="Disordered" evidence="2">
    <location>
        <begin position="1638"/>
        <end position="1660"/>
    </location>
</feature>
<feature type="compositionally biased region" description="Basic and acidic residues" evidence="2">
    <location>
        <begin position="554"/>
        <end position="571"/>
    </location>
</feature>
<feature type="region of interest" description="Disordered" evidence="2">
    <location>
        <begin position="2778"/>
        <end position="2810"/>
    </location>
</feature>
<feature type="region of interest" description="Disordered" evidence="2">
    <location>
        <begin position="541"/>
        <end position="585"/>
    </location>
</feature>
<feature type="region of interest" description="Disordered" evidence="2">
    <location>
        <begin position="314"/>
        <end position="347"/>
    </location>
</feature>
<keyword evidence="1" id="KW-0945">Host-virus interaction</keyword>
<gene>
    <name evidence="3" type="ORF">VOLCADRAFT_91219</name>
</gene>
<dbReference type="Proteomes" id="UP000001058">
    <property type="component" value="Unassembled WGS sequence"/>
</dbReference>
<feature type="compositionally biased region" description="Low complexity" evidence="2">
    <location>
        <begin position="3285"/>
        <end position="3296"/>
    </location>
</feature>
<accession>D8TWH7</accession>
<feature type="compositionally biased region" description="Polar residues" evidence="2">
    <location>
        <begin position="1039"/>
        <end position="1054"/>
    </location>
</feature>
<feature type="region of interest" description="Disordered" evidence="2">
    <location>
        <begin position="241"/>
        <end position="261"/>
    </location>
</feature>
<feature type="region of interest" description="Disordered" evidence="2">
    <location>
        <begin position="3073"/>
        <end position="3119"/>
    </location>
</feature>
<dbReference type="GeneID" id="9618004"/>
<feature type="region of interest" description="Disordered" evidence="2">
    <location>
        <begin position="1039"/>
        <end position="1104"/>
    </location>
</feature>
<feature type="compositionally biased region" description="Polar residues" evidence="2">
    <location>
        <begin position="2538"/>
        <end position="2552"/>
    </location>
</feature>
<feature type="region of interest" description="Disordered" evidence="2">
    <location>
        <begin position="3545"/>
        <end position="3598"/>
    </location>
</feature>
<reference evidence="3 4" key="1">
    <citation type="journal article" date="2010" name="Science">
        <title>Genomic analysis of organismal complexity in the multicellular green alga Volvox carteri.</title>
        <authorList>
            <person name="Prochnik S.E."/>
            <person name="Umen J."/>
            <person name="Nedelcu A.M."/>
            <person name="Hallmann A."/>
            <person name="Miller S.M."/>
            <person name="Nishii I."/>
            <person name="Ferris P."/>
            <person name="Kuo A."/>
            <person name="Mitros T."/>
            <person name="Fritz-Laylin L.K."/>
            <person name="Hellsten U."/>
            <person name="Chapman J."/>
            <person name="Simakov O."/>
            <person name="Rensing S.A."/>
            <person name="Terry A."/>
            <person name="Pangilinan J."/>
            <person name="Kapitonov V."/>
            <person name="Jurka J."/>
            <person name="Salamov A."/>
            <person name="Shapiro H."/>
            <person name="Schmutz J."/>
            <person name="Grimwood J."/>
            <person name="Lindquist E."/>
            <person name="Lucas S."/>
            <person name="Grigoriev I.V."/>
            <person name="Schmitt R."/>
            <person name="Kirk D."/>
            <person name="Rokhsar D.S."/>
        </authorList>
    </citation>
    <scope>NUCLEOTIDE SEQUENCE [LARGE SCALE GENOMIC DNA]</scope>
    <source>
        <strain evidence="4">f. Nagariensis / Eve</strain>
    </source>
</reference>
<feature type="compositionally biased region" description="Low complexity" evidence="2">
    <location>
        <begin position="857"/>
        <end position="866"/>
    </location>
</feature>
<feature type="region of interest" description="Disordered" evidence="2">
    <location>
        <begin position="28"/>
        <end position="162"/>
    </location>
</feature>
<organism evidence="4">
    <name type="scientific">Volvox carteri f. nagariensis</name>
    <dbReference type="NCBI Taxonomy" id="3068"/>
    <lineage>
        <taxon>Eukaryota</taxon>
        <taxon>Viridiplantae</taxon>
        <taxon>Chlorophyta</taxon>
        <taxon>core chlorophytes</taxon>
        <taxon>Chlorophyceae</taxon>
        <taxon>CS clade</taxon>
        <taxon>Chlamydomonadales</taxon>
        <taxon>Volvocaceae</taxon>
        <taxon>Volvox</taxon>
    </lineage>
</organism>
<feature type="compositionally biased region" description="Low complexity" evidence="2">
    <location>
        <begin position="317"/>
        <end position="333"/>
    </location>
</feature>
<dbReference type="RefSeq" id="XP_002950733.1">
    <property type="nucleotide sequence ID" value="XM_002950687.1"/>
</dbReference>
<feature type="compositionally biased region" description="Gly residues" evidence="2">
    <location>
        <begin position="4239"/>
        <end position="4248"/>
    </location>
</feature>
<evidence type="ECO:0000256" key="1">
    <source>
        <dbReference type="ARBA" id="ARBA00022581"/>
    </source>
</evidence>
<feature type="region of interest" description="Disordered" evidence="2">
    <location>
        <begin position="2868"/>
        <end position="2924"/>
    </location>
</feature>
<name>D8TWH7_VOLCA</name>
<feature type="region of interest" description="Disordered" evidence="2">
    <location>
        <begin position="965"/>
        <end position="985"/>
    </location>
</feature>
<evidence type="ECO:0000313" key="3">
    <source>
        <dbReference type="EMBL" id="EFJ48048.1"/>
    </source>
</evidence>
<feature type="region of interest" description="Disordered" evidence="2">
    <location>
        <begin position="3757"/>
        <end position="3793"/>
    </location>
</feature>
<evidence type="ECO:0000313" key="4">
    <source>
        <dbReference type="Proteomes" id="UP000001058"/>
    </source>
</evidence>
<feature type="compositionally biased region" description="Polar residues" evidence="2">
    <location>
        <begin position="97"/>
        <end position="108"/>
    </location>
</feature>
<feature type="compositionally biased region" description="Low complexity" evidence="2">
    <location>
        <begin position="2095"/>
        <end position="2112"/>
    </location>
</feature>
<feature type="compositionally biased region" description="Basic residues" evidence="2">
    <location>
        <begin position="190"/>
        <end position="199"/>
    </location>
</feature>
<dbReference type="KEGG" id="vcn:VOLCADRAFT_91219"/>
<feature type="compositionally biased region" description="Low complexity" evidence="2">
    <location>
        <begin position="2690"/>
        <end position="2702"/>
    </location>
</feature>
<dbReference type="EMBL" id="GL378341">
    <property type="protein sequence ID" value="EFJ48048.1"/>
    <property type="molecule type" value="Genomic_DNA"/>
</dbReference>
<feature type="compositionally biased region" description="Polar residues" evidence="2">
    <location>
        <begin position="3103"/>
        <end position="3119"/>
    </location>
</feature>
<feature type="region of interest" description="Disordered" evidence="2">
    <location>
        <begin position="813"/>
        <end position="866"/>
    </location>
</feature>
<feature type="region of interest" description="Disordered" evidence="2">
    <location>
        <begin position="2943"/>
        <end position="2964"/>
    </location>
</feature>
<feature type="region of interest" description="Disordered" evidence="2">
    <location>
        <begin position="4236"/>
        <end position="4265"/>
    </location>
</feature>
<feature type="compositionally biased region" description="Low complexity" evidence="2">
    <location>
        <begin position="3089"/>
        <end position="3102"/>
    </location>
</feature>
<feature type="region of interest" description="Disordered" evidence="2">
    <location>
        <begin position="2413"/>
        <end position="2462"/>
    </location>
</feature>
<feature type="compositionally biased region" description="Polar residues" evidence="2">
    <location>
        <begin position="3587"/>
        <end position="3597"/>
    </location>
</feature>
<protein>
    <submittedName>
        <fullName evidence="3">Uncharacterized protein</fullName>
    </submittedName>
</protein>
<feature type="compositionally biased region" description="Polar residues" evidence="2">
    <location>
        <begin position="644"/>
        <end position="656"/>
    </location>
</feature>
<feature type="compositionally biased region" description="Low complexity" evidence="2">
    <location>
        <begin position="121"/>
        <end position="148"/>
    </location>
</feature>
<feature type="region of interest" description="Disordered" evidence="2">
    <location>
        <begin position="2579"/>
        <end position="2598"/>
    </location>
</feature>
<feature type="region of interest" description="Disordered" evidence="2">
    <location>
        <begin position="2095"/>
        <end position="2121"/>
    </location>
</feature>
<keyword evidence="4" id="KW-1185">Reference proteome</keyword>
<feature type="region of interest" description="Disordered" evidence="2">
    <location>
        <begin position="3661"/>
        <end position="3687"/>
    </location>
</feature>
<feature type="compositionally biased region" description="Polar residues" evidence="2">
    <location>
        <begin position="2794"/>
        <end position="2810"/>
    </location>
</feature>
<feature type="region of interest" description="Disordered" evidence="2">
    <location>
        <begin position="633"/>
        <end position="758"/>
    </location>
</feature>
<proteinExistence type="predicted"/>
<feature type="region of interest" description="Disordered" evidence="2">
    <location>
        <begin position="402"/>
        <end position="429"/>
    </location>
</feature>
<feature type="compositionally biased region" description="Low complexity" evidence="2">
    <location>
        <begin position="4249"/>
        <end position="4259"/>
    </location>
</feature>
<dbReference type="InParanoid" id="D8TWH7"/>
<sequence length="4743" mass="486310">MTVIQAESSRQADWASAVLQMLQNSALMSGTPIPGADAAQRSGPSSVASKTSRRQAPTVGDPRQTHTSVSLQRSSTTKAAAARTLNNSSSEDDETGTALTSFQASSEFKPQAPRSSEAHGSRSSRLHTASSSGLSAAAAAVTDSNHASSNRVTSSAGRAPTGSVPIGGSGGFTAAAAAAFESLNATASRQQHRGSRLRRASGNESVASEVSHPESVTSSKHTLGSSKLSATVQRVVARQRLLDSSSGEEDNATVPEDKQVDSDVGQAARLLARFKSLSSSGSASVFPSGGNLQSSDGIVVNGRKSPAAKIIVGKGAGSDASGSAPAGRPSLAPCSGRTRLQPADSQTSEVNAFTFGTKGGSSVVSDGISPRMRQAAAAATAEVSAAAASSLRPLPLTTIFPAHLTSPDRSRTAPQLSSPELQRAPSMASADGEAGFSAAAGAVARQAVAVAHPAHVSSSQRITTWLEQQPSLSSVGIADDIVSEYATTLTGTEIDLDTVAAGIKASARAAATVMQVAVRGDVKSLGRADCPKGVSSRSREIRLTISSDDEEEADHNGIDHVRKESAGEPKRCVSQKKISGGLQVAGKTQLAEDGAGRLSAGAANIQVALTAAAVVPPAARRLEFGDSEAARAAAPHIPKDLAPSYSSPSLRLSEGQSPGKPMPPSPSEVPKNTDIVEDKGAARKTASSASVEVDVHAAASSRQRLAAKSSLSPRQPKAGSTDGQRTKENSSSPESGALARPSRGGQKSKASAMATAGRLTPNELRVMLSVLSRPPWAGAPAHAVTSALSPQPSHSGDSLQSFSYSEMLQVMRAMSSSGGGENQRDGSSRDGSISSSTHKGSRKDSASGRPRSSKNPLSQQLHHQQLLRSARDLPSHHTCLEVKGSQFSQSVDGGSNSSLLGEHPMAAPMEREWSASASTVSDRGSEELQQRNFADMAQLWNLLIGRNLTPESLDSIGLHLIPDGAATPGSERRSPARVVSGAGGSVTHPSAAVLAASAAAMATTAVMAAAGGAPHRNAYLHAINFNPFTDAFTAASAANQLSHAPQQQQGTGSPSAAHGSKGRRAPPAPSRSSTRSQGSAATAPRETSPAQARSPRSKSTGVNSINWHEQQQDVQADLARLLRVLTAAGDGEVLPPDVSDATKAELSRLMQVLRNDTVATKGPDSSPSRRVAAVTAAPLSCPVKEHQAEAPATAAAVPAVPVAANSTKAESPRVRAPSSRRSSADTVETGLALGRLYQSLRNLRVRDEGDQTEGTERPIAQLTSGCVQTDLSDLQASAGRAAGEDCTLGTGSKRSLGAAGLPLQTDTPPNDISALVKVSVNAGTTGINNGALGEQFQSVLGMPGGCRNATAQAPTVIDAVTGKEVRVLKMPDGQLVEIDTVLVQKSDGATLTETVGDIIGSGGRWLQANLVVLDPSAEQDVASTLRYMSDGTAHTGAPPSLESDSVAGLGTSVTVGPAIVSAGATITHLKQPNHQKSEDTSADFPLRNLPIASEGGIMAAPNQEAVTAGRVGSAGGMLAYLEAADPTTATALLELVQALQLMTLHSRRRRWISDGSSTASGAYLVDPLPRHDSTGGSSGGATTLRYSFGTSIGPSVSQAGNGSLVDLPNATGHAVEGPAVSLPTKSASTGGVGNGVAVQSPQPKRQTHNAGLPPRPVQIDSEPTAKHLRRALRAVSGGGTMRLTPTDDHDLMIGGIGVANVPGGTVTPVTVAEAAKLHIARALELLSQPPFPSADTAPDACSAARAATADVELRAQEELVAALLALLAPGNFATQNDENKIKASMDELTAAPVTAADITGLEKPQKQGQLALQAAREHAVSAREVAVPAVAVATSEMSPVKLPVPAEAIKPISPLHARIQEVLQQAERASAGISSLQVGLSPTSPPAADVLEGVPFEQAIGFIMDGLRDFDGGPSHLARHLHLMYSPSSGGCLFFPTALDSLASRRQTAVALGAAAVLEAVAESVSGDVVTTAASEAGSEDHQSLTDAERERMQALVSEAVAAAEALARNAQREEAWNLERLGLLVDEVRADGQHSEVAHEERQQQIFAAPEAQETPPSPSALLQPSSCQNLQAVHTPCGIGQSRSVPSGLINSAAAPSEQAQCQSSQPASQDTVVTTTKAPVSPRRLIQQVADLGAGAMASLLPGMDPVMRPNASSTQRSAPVTTAGVVSSVDDASGAGGQNSAHSNLPGVPQTFGGAMDLPADSALGPVLPRSTPYLPCGDLDEQLRPILKGMAGISQQAPRSSCAPAGALQGGYPLLLQQQVQAQPAAEASNGTRLPTFATPSAPAVRGVATCSQPTSTSGTVHTDPAALAVDPRAASMYDGTTISKPVAMVGAEAAIEDEEVLEKDEMCEDGWESDMADAARICSPESNDSELASLDASRQSTAQQLQQQFANIPAGVASVLAESHTKAVTAEAANPQPSPHVTTGASTGGADPEVPALTARDRFNSPRPSYSPSPNLPTVGTASCSLSMAQMTAVSRTDAVSGASVEALPQQTSSQSFSDANGSFTAVRLARDVLSGQRTAPGCGPTKGDQPFPQTAETSLAASTSGEDQDGREATGMLDENRARRELFSATFEGFEQTPIGENAAASGPSEETERLLTQAAQLLLQSMQRAAEGQPEQEAAFRILAPVLQGLAAAGDKPFPQLDNSCQEAGRAVAEPATTSHEETCSFPLELGEAPATLRRDQQAQQLQQAAADPATDYHPQEEHQYLATAADLESFKEDVMASVRSALVEIVDMIGSTVVQRAGAAPVNPSASGGPGQRALVQLTGSGSEYAWSSADADHPPAPTDVSMSPERSASPNLGSEQQEIRITRAELEAFMFGKAVLGRSAADDLLGMRLRDLYAPQLPQRQDKSDEMAGIYDFTSTEPTPLLSPVHRRGSSPSRFGGALDAGEQGKRLEPVSSSPTAVPRDSPLRQPLADSAGFKSLFRRSIEHLRDHLQPGHSDAHRSPAVTGASNAHGVSQRIVESNGISTPAEELCFPSRFPVVPPIPRAPAPRQDVAVASACAGATAERALPDTLEVTLSPAGVSPQLAQQMAAAATTAAAGPSHAAMLISRSVTIANDDDVELEPHLSGGMRPEPTTDLARWPDPAAPAAQPPTRLQSQPQSRRGTAESVQEVQAIGDFLAALKEPMMQVVGVLTQPGGGAAGGTRVYPRNSVVIEEVTDEKSPSQLQLRPERPSRVPGFAATTSANHLMLEAEHEGGFNRISSGSGLAHRSSPRVASEADMSRVRQMAQERSAVALPHLSQARQHQHISRSASTTPVPRDVALRPSASVNVTERPPAAAPAASPASQQYPETQVHVQAVPSGASRLKMSSAPGTAPLATEDRPLSSFVSPSEGGAAPSHSRRRTHSPGPLARQAALRAEASRDSILSAPGIRTSRSVDVMAISPPGTSLDELESFLRAFRTRIGTDEAGNEPALVSVQHAVARTGSAATEATAEGAVVPHRNPFERHLIPELAAGHIAEVQDVRRDSSLSESVSVTTARRVISGFNVFTIRASGASALAAAAAVEETFSPRRERELAAAAAAAASTAGFLGSGAGAAQQEQMRPLQDRSAFVGDSPSAVVRTSEDAASRLSGPTDASHGSSSTTPTNPLLREHLEHFQALLEKANDLVDRLMLADEDLVSEGGATEVATTPLVSNTSTSSARRQLNYRLAQQRSGSEAVTPQRRATTPSVRALTPNTPADTETVSVFAMPTALPTAPTLDPELAALFPATAARLARPHARVEQSPDAVNSLLSSAVTAVPQLAKGADHIRSKGPSPPPDSPVGSTAGVPVAPNQPGIRGSVPVLPTPTQSAALATPLALVASLLAEAHSRMEFQSLEEQRGADRILSAVLDEHFAHVLGTPRGFLTPPRGSRIATSAGAAPTAAGVEAITSTAAPTQLQDTLQHQLPSTGKASMSGAFSRTFAATAETAAAEVANVHNQRPAPATKAPQPVAQKQAVLKSEDLHTVSERSRQVSSQSLPCTAGEVAQRQLQEPSSQERHEKMNLFLSQVMQQRANILTSALDHVHRVTGPPPSTAGPPAALLLGAQAAGMAAEATRSVDLSEPFLTPLPPADGAALTGGASGTCLDTHLPSSSIPGASAGLPIMPQPLMPYQELDSESTPTSFTASVACSGVHPESSSNWVHGTTNAFLVDSASLPCRVSSVVAASDAGTTRSSGSVLEAQGGTSDIAVLPGPHTITTSTVPEPSAAAEVRGGYDLSHLIDDDDGILSGGPSTLAVAPHLAAEYDGHSGSSGSGGGGASTLKTSSSLAGSHDHAPAVRAAPHETSLRYNPVYDPAGPSLGGSSTGTAFGAAAAAAVVGDLSSSFSDGGGFAAATNAMTTLHHETAYTPLAVAAGDASEGGAAGLESTLHSRLRSAGGTSTAVLVPNPMYDFPTEMDRSSQAPVSVMAAAVKAKAALTSDGGLTDVTMSLDFEEISREAAAVVDTLSAHSSVETAYSMSAAAATGTTRAVPEQSDANTPAPANAVAVVPGPQAASTDSNVAAAAQPALTSPVAITPGQKRHMGDMVAAAVRRFEAGMASVPSGTYEPSAITVTTTADSATASAELPSVNAIELIPSGSHSMSAGPSGDWQSIALSTGSAAVLAARRGTGAGVSVTLSAAVASVPISLNSGGSLLSLCSSAVVPAQEVGSTVHTREWVPVGMSQEIAEPVLEKPLKKELVGMAENEDLLVAGAPGCELLQEQREQSAAAGPEPPESLATFKSRPGNSGHGKVAATAIDDKPENKLLAMAQYKSPT</sequence>
<feature type="region of interest" description="Disordered" evidence="2">
    <location>
        <begin position="3247"/>
        <end position="3368"/>
    </location>
</feature>
<feature type="region of interest" description="Disordered" evidence="2">
    <location>
        <begin position="2686"/>
        <end position="2706"/>
    </location>
</feature>
<dbReference type="OrthoDB" id="549780at2759"/>
<feature type="region of interest" description="Disordered" evidence="2">
    <location>
        <begin position="4690"/>
        <end position="4743"/>
    </location>
</feature>
<dbReference type="PANTHER" id="PTHR13037">
    <property type="entry name" value="FORMIN"/>
    <property type="match status" value="1"/>
</dbReference>
<feature type="compositionally biased region" description="Polar residues" evidence="2">
    <location>
        <begin position="202"/>
        <end position="228"/>
    </location>
</feature>
<feature type="compositionally biased region" description="Polar residues" evidence="2">
    <location>
        <begin position="65"/>
        <end position="89"/>
    </location>
</feature>
<dbReference type="PANTHER" id="PTHR13037:SF24">
    <property type="entry name" value="POLYCOMB PROTEIN PCL-RELATED"/>
    <property type="match status" value="1"/>
</dbReference>